<protein>
    <submittedName>
        <fullName evidence="1">Uncharacterized protein</fullName>
    </submittedName>
</protein>
<gene>
    <name evidence="1" type="ORF">LARV_02744</name>
</gene>
<evidence type="ECO:0000313" key="2">
    <source>
        <dbReference type="Proteomes" id="UP000055060"/>
    </source>
</evidence>
<dbReference type="RefSeq" id="WP_075074175.1">
    <property type="nucleotide sequence ID" value="NZ_DF967972.1"/>
</dbReference>
<reference evidence="1" key="1">
    <citation type="submission" date="2015-07" db="EMBL/GenBank/DDBJ databases">
        <title>Draft Genome Sequences of Anaerolinea thermolimosa IMO-1, Bellilinea caldifistulae GOMI-1, Leptolinea tardivitalis YMTK-2, Levilinea saccharolytica KIBI-1,Longilinea arvoryzae KOME-1, Previously Described as Members of the Anaerolineaceae (Chloroflexi).</title>
        <authorList>
            <person name="Sekiguchi Y."/>
            <person name="Ohashi A."/>
            <person name="Matsuura N."/>
            <person name="Tourlousse M.D."/>
        </authorList>
    </citation>
    <scope>NUCLEOTIDE SEQUENCE [LARGE SCALE GENOMIC DNA]</scope>
    <source>
        <strain evidence="1">KOME-1</strain>
    </source>
</reference>
<keyword evidence="2" id="KW-1185">Reference proteome</keyword>
<dbReference type="OrthoDB" id="162167at2"/>
<sequence length="396" mass="43212">MSVNFLKIYLFDIDGVLVKPLGYRQGVRTVLQEYAERWGVRGRLAGEEEISLLESQQITSEWDQIPICLACMLDEGLDHSASRPADFSIDEVPPALFDRDSASVAIDYRRKITAIGLLPKDNRALSDQLLKDDSIFPNLFPYRAFRDLFANTRDVLKSKTTRRFQLLELGSQVFSETYHLPADCETEGLLVTRDISLIPADVAADLLRKRKKGEIEMSAISARPSRPDGLFSDPEHSYSPEAELGLRVAGLSGIPCIGFGELVWLAEKVHTEADSLLKPNRIHALAGMAAASGLDSLSAMQAAYDLDQAGSQESISLIFGTAQRPVEVHIFEDTPVGVLAAKSAVEYLNELGILASFHAWGITENVDKCAALTDAGAVVFSSIRDAIEAATGAGQN</sequence>
<name>A0A0S7BIN4_9CHLR</name>
<accession>A0A0S7BIN4</accession>
<proteinExistence type="predicted"/>
<dbReference type="AlphaFoldDB" id="A0A0S7BIN4"/>
<organism evidence="1">
    <name type="scientific">Longilinea arvoryzae</name>
    <dbReference type="NCBI Taxonomy" id="360412"/>
    <lineage>
        <taxon>Bacteria</taxon>
        <taxon>Bacillati</taxon>
        <taxon>Chloroflexota</taxon>
        <taxon>Anaerolineae</taxon>
        <taxon>Anaerolineales</taxon>
        <taxon>Anaerolineaceae</taxon>
        <taxon>Longilinea</taxon>
    </lineage>
</organism>
<dbReference type="Proteomes" id="UP000055060">
    <property type="component" value="Unassembled WGS sequence"/>
</dbReference>
<evidence type="ECO:0000313" key="1">
    <source>
        <dbReference type="EMBL" id="GAP14964.1"/>
    </source>
</evidence>
<dbReference type="EMBL" id="DF967972">
    <property type="protein sequence ID" value="GAP14964.1"/>
    <property type="molecule type" value="Genomic_DNA"/>
</dbReference>